<evidence type="ECO:0000259" key="4">
    <source>
        <dbReference type="Pfam" id="PF00534"/>
    </source>
</evidence>
<keyword evidence="3 6" id="KW-0808">Transferase</keyword>
<dbReference type="Gene3D" id="3.40.50.2000">
    <property type="entry name" value="Glycogen Phosphorylase B"/>
    <property type="match status" value="2"/>
</dbReference>
<proteinExistence type="inferred from homology"/>
<feature type="domain" description="Glycosyltransferase subfamily 4-like N-terminal" evidence="5">
    <location>
        <begin position="20"/>
        <end position="175"/>
    </location>
</feature>
<evidence type="ECO:0000259" key="5">
    <source>
        <dbReference type="Pfam" id="PF13439"/>
    </source>
</evidence>
<evidence type="ECO:0000313" key="6">
    <source>
        <dbReference type="EMBL" id="AVQ03307.1"/>
    </source>
</evidence>
<dbReference type="RefSeq" id="WP_013080308.1">
    <property type="nucleotide sequence ID" value="NZ_CP027850.1"/>
</dbReference>
<dbReference type="CDD" id="cd03819">
    <property type="entry name" value="GT4_WavL-like"/>
    <property type="match status" value="1"/>
</dbReference>
<evidence type="ECO:0000256" key="3">
    <source>
        <dbReference type="ARBA" id="ARBA00022679"/>
    </source>
</evidence>
<evidence type="ECO:0000256" key="1">
    <source>
        <dbReference type="ARBA" id="ARBA00009481"/>
    </source>
</evidence>
<sequence>MSDLPPDFTLLQVTPELETGGAEQTTIDVAHAVVAQGGKALVATKGGRMASRLTADGGRLAQMPAQSKNPLVMLGNAARLIDLIRREKVSLVHARSRAPAFSALWAAHATKTPFVATYHGVYNARSNLKRWYNAVMTKGDLVIANSEYTRQHVIQEHGIPPEKVVAIPRGVDLSRFEPGMVGCERVNGLMEAWGVASDERRLKVLLAGRLTRWKGQGLLVQAMALLKARGEDRILLLLAGDDQGRKGYRAELTTAIAAAGLEDRVKLVGHCDDMPAAYLLADLAIAPSLEPEAFGRTAVEPQVMGRPVMAADHGATRETVVPGETGWLVTPGDAEAWASALLHAAEAGAARRQAMGQAARARARRLYSVDAMCEATLDVYARVLRARGMEHAS</sequence>
<dbReference type="GO" id="GO:0016740">
    <property type="term" value="F:transferase activity"/>
    <property type="evidence" value="ECO:0007669"/>
    <property type="project" value="UniProtKB-KW"/>
</dbReference>
<gene>
    <name evidence="6" type="ORF">B7G68_16510</name>
</gene>
<dbReference type="PANTHER" id="PTHR12526">
    <property type="entry name" value="GLYCOSYLTRANSFERASE"/>
    <property type="match status" value="1"/>
</dbReference>
<keyword evidence="2" id="KW-0328">Glycosyltransferase</keyword>
<dbReference type="Pfam" id="PF00534">
    <property type="entry name" value="Glycos_transf_1"/>
    <property type="match status" value="1"/>
</dbReference>
<dbReference type="InterPro" id="IPR028098">
    <property type="entry name" value="Glyco_trans_4-like_N"/>
</dbReference>
<dbReference type="SUPFAM" id="SSF53756">
    <property type="entry name" value="UDP-Glycosyltransferase/glycogen phosphorylase"/>
    <property type="match status" value="1"/>
</dbReference>
<name>A0ABM6TK46_9CAUL</name>
<organism evidence="6 7">
    <name type="scientific">Caulobacter segnis</name>
    <dbReference type="NCBI Taxonomy" id="88688"/>
    <lineage>
        <taxon>Bacteria</taxon>
        <taxon>Pseudomonadati</taxon>
        <taxon>Pseudomonadota</taxon>
        <taxon>Alphaproteobacteria</taxon>
        <taxon>Caulobacterales</taxon>
        <taxon>Caulobacteraceae</taxon>
        <taxon>Caulobacter</taxon>
    </lineage>
</organism>
<dbReference type="EMBL" id="CP027850">
    <property type="protein sequence ID" value="AVQ03307.1"/>
    <property type="molecule type" value="Genomic_DNA"/>
</dbReference>
<protein>
    <submittedName>
        <fullName evidence="6">Glycosyl transferase</fullName>
    </submittedName>
</protein>
<accession>A0ABM6TK46</accession>
<keyword evidence="7" id="KW-1185">Reference proteome</keyword>
<dbReference type="InterPro" id="IPR001296">
    <property type="entry name" value="Glyco_trans_1"/>
</dbReference>
<dbReference type="PANTHER" id="PTHR12526:SF640">
    <property type="entry name" value="COLANIC ACID BIOSYNTHESIS GLYCOSYLTRANSFERASE WCAL-RELATED"/>
    <property type="match status" value="1"/>
</dbReference>
<dbReference type="Pfam" id="PF13439">
    <property type="entry name" value="Glyco_transf_4"/>
    <property type="match status" value="1"/>
</dbReference>
<reference evidence="6 7" key="1">
    <citation type="journal article" date="2015" name="Biotechnol. Bioeng.">
        <title>Genome sequence and phenotypic characterization of Caulobacter segnis.</title>
        <authorList>
            <person name="Patel S."/>
            <person name="Fletcher B."/>
            <person name="Scott D.C."/>
            <person name="Ely B."/>
        </authorList>
    </citation>
    <scope>NUCLEOTIDE SEQUENCE [LARGE SCALE GENOMIC DNA]</scope>
    <source>
        <strain evidence="6 7">TK0059</strain>
    </source>
</reference>
<comment type="similarity">
    <text evidence="1">Belongs to the glycosyltransferase group 1 family. Glycosyltransferase 4 subfamily.</text>
</comment>
<evidence type="ECO:0000256" key="2">
    <source>
        <dbReference type="ARBA" id="ARBA00022676"/>
    </source>
</evidence>
<feature type="domain" description="Glycosyl transferase family 1" evidence="4">
    <location>
        <begin position="196"/>
        <end position="361"/>
    </location>
</feature>
<evidence type="ECO:0000313" key="7">
    <source>
        <dbReference type="Proteomes" id="UP000240527"/>
    </source>
</evidence>
<dbReference type="Proteomes" id="UP000240527">
    <property type="component" value="Chromosome"/>
</dbReference>